<gene>
    <name evidence="2" type="ordered locus">Deima_2383</name>
</gene>
<accession>E8UAD2</accession>
<dbReference type="HOGENOM" id="CLU_119503_1_0_0"/>
<dbReference type="Gene3D" id="3.10.450.50">
    <property type="match status" value="1"/>
</dbReference>
<dbReference type="EMBL" id="CP002454">
    <property type="protein sequence ID" value="ADV68021.1"/>
    <property type="molecule type" value="Genomic_DNA"/>
</dbReference>
<dbReference type="eggNOG" id="COG3631">
    <property type="taxonomic scope" value="Bacteria"/>
</dbReference>
<proteinExistence type="predicted"/>
<protein>
    <recommendedName>
        <fullName evidence="1">SnoaL-like domain-containing protein</fullName>
    </recommendedName>
</protein>
<dbReference type="STRING" id="709986.Deima_2383"/>
<reference evidence="2 3" key="1">
    <citation type="journal article" date="2011" name="Stand. Genomic Sci.">
        <title>Complete genome sequence of Deinococcus maricopensis type strain (LB-34).</title>
        <authorList>
            <person name="Pukall R."/>
            <person name="Zeytun A."/>
            <person name="Lucas S."/>
            <person name="Lapidus A."/>
            <person name="Hammon N."/>
            <person name="Deshpande S."/>
            <person name="Nolan M."/>
            <person name="Cheng J.F."/>
            <person name="Pitluck S."/>
            <person name="Liolios K."/>
            <person name="Pagani I."/>
            <person name="Mikhailova N."/>
            <person name="Ivanova N."/>
            <person name="Mavromatis K."/>
            <person name="Pati A."/>
            <person name="Tapia R."/>
            <person name="Han C."/>
            <person name="Goodwin L."/>
            <person name="Chen A."/>
            <person name="Palaniappan K."/>
            <person name="Land M."/>
            <person name="Hauser L."/>
            <person name="Chang Y.J."/>
            <person name="Jeffries C.D."/>
            <person name="Brambilla E.M."/>
            <person name="Rohde M."/>
            <person name="Goker M."/>
            <person name="Detter J.C."/>
            <person name="Woyke T."/>
            <person name="Bristow J."/>
            <person name="Eisen J.A."/>
            <person name="Markowitz V."/>
            <person name="Hugenholtz P."/>
            <person name="Kyrpides N.C."/>
            <person name="Klenk H.P."/>
        </authorList>
    </citation>
    <scope>NUCLEOTIDE SEQUENCE [LARGE SCALE GENOMIC DNA]</scope>
    <source>
        <strain evidence="3">DSM 21211 / LMG 22137 / NRRL B-23946 / LB-34</strain>
    </source>
</reference>
<evidence type="ECO:0000313" key="3">
    <source>
        <dbReference type="Proteomes" id="UP000008635"/>
    </source>
</evidence>
<dbReference type="OrthoDB" id="582607at2"/>
<name>E8UAD2_DEIML</name>
<dbReference type="AlphaFoldDB" id="E8UAD2"/>
<dbReference type="InterPro" id="IPR037401">
    <property type="entry name" value="SnoaL-like"/>
</dbReference>
<evidence type="ECO:0000259" key="1">
    <source>
        <dbReference type="Pfam" id="PF12680"/>
    </source>
</evidence>
<evidence type="ECO:0000313" key="2">
    <source>
        <dbReference type="EMBL" id="ADV68021.1"/>
    </source>
</evidence>
<feature type="domain" description="SnoaL-like" evidence="1">
    <location>
        <begin position="5"/>
        <end position="107"/>
    </location>
</feature>
<dbReference type="SUPFAM" id="SSF54427">
    <property type="entry name" value="NTF2-like"/>
    <property type="match status" value="1"/>
</dbReference>
<reference evidence="3" key="2">
    <citation type="submission" date="2011-01" db="EMBL/GenBank/DDBJ databases">
        <title>The complete genome of Deinococcus maricopensis DSM 21211.</title>
        <authorList>
            <consortium name="US DOE Joint Genome Institute (JGI-PGF)"/>
            <person name="Lucas S."/>
            <person name="Copeland A."/>
            <person name="Lapidus A."/>
            <person name="Goodwin L."/>
            <person name="Pitluck S."/>
            <person name="Kyrpides N."/>
            <person name="Mavromatis K."/>
            <person name="Pagani I."/>
            <person name="Ivanova N."/>
            <person name="Ovchinnikova G."/>
            <person name="Zeytun A."/>
            <person name="Detter J.C."/>
            <person name="Han C."/>
            <person name="Land M."/>
            <person name="Hauser L."/>
            <person name="Markowitz V."/>
            <person name="Cheng J.-F."/>
            <person name="Hugenholtz P."/>
            <person name="Woyke T."/>
            <person name="Wu D."/>
            <person name="Pukall R."/>
            <person name="Gehrich-Schroeter G."/>
            <person name="Brambilla E."/>
            <person name="Klenk H.-P."/>
            <person name="Eisen J.A."/>
        </authorList>
    </citation>
    <scope>NUCLEOTIDE SEQUENCE [LARGE SCALE GENOMIC DNA]</scope>
    <source>
        <strain evidence="3">DSM 21211 / LMG 22137 / NRRL B-23946 / LB-34</strain>
    </source>
</reference>
<dbReference type="KEGG" id="dmr:Deima_2383"/>
<dbReference type="InterPro" id="IPR032710">
    <property type="entry name" value="NTF2-like_dom_sf"/>
</dbReference>
<dbReference type="RefSeq" id="WP_013557526.1">
    <property type="nucleotide sequence ID" value="NC_014958.1"/>
</dbReference>
<dbReference type="Proteomes" id="UP000008635">
    <property type="component" value="Chromosome"/>
</dbReference>
<sequence length="128" mass="14472">MNLTERFMQALQSTEQQRDPAPLVELYTEDGTSENLTRETHRGHDGAQQFWTAYLGNFQDIRSEFTHHADGERLGVMEWVSRGTLKDGRPIEYRGVSIIEKDGERVAAFRTYYDSAAFVAPAADTNGA</sequence>
<organism evidence="2 3">
    <name type="scientific">Deinococcus maricopensis (strain DSM 21211 / LMG 22137 / NRRL B-23946 / LB-34)</name>
    <dbReference type="NCBI Taxonomy" id="709986"/>
    <lineage>
        <taxon>Bacteria</taxon>
        <taxon>Thermotogati</taxon>
        <taxon>Deinococcota</taxon>
        <taxon>Deinococci</taxon>
        <taxon>Deinococcales</taxon>
        <taxon>Deinococcaceae</taxon>
        <taxon>Deinococcus</taxon>
    </lineage>
</organism>
<dbReference type="Pfam" id="PF12680">
    <property type="entry name" value="SnoaL_2"/>
    <property type="match status" value="1"/>
</dbReference>
<keyword evidence="3" id="KW-1185">Reference proteome</keyword>